<evidence type="ECO:0000256" key="6">
    <source>
        <dbReference type="SAM" id="SignalP"/>
    </source>
</evidence>
<keyword evidence="10" id="KW-1185">Reference proteome</keyword>
<evidence type="ECO:0000313" key="9">
    <source>
        <dbReference type="Proteomes" id="UP000626109"/>
    </source>
</evidence>
<sequence length="300" mass="32470">MVGRTHAALLLAGGLLAVASNVVHRSCTFVAPPTSLTGQGAATTLRLGAMPASAPAPGSSSGASAWPLLGLALAAAGLAKGGQKRLSTPAMTVVAFAPQPVLFVGGALSCLQEADEPCVVMHTDGGRRKRLGVGGRVCMLTGRKKFKGFRRSYSEKKNIRYWRPNTHWKAMWWEREKKWVRLYISARAIRAVDTYGLEKMARRAGLDLYAWCKPHWEPGSRQPLALKVGYTAQALKDKRLWPDYIAKLNKGAALADVMPGPLRPDKPLPWKLRKSNKNPPTPPKSLKVNVMVSATSSDAV</sequence>
<dbReference type="Gene3D" id="2.30.170.40">
    <property type="entry name" value="Ribosomal protein L28/L24"/>
    <property type="match status" value="1"/>
</dbReference>
<evidence type="ECO:0000256" key="3">
    <source>
        <dbReference type="ARBA" id="ARBA00023274"/>
    </source>
</evidence>
<dbReference type="PANTHER" id="PTHR13528:SF2">
    <property type="entry name" value="LARGE RIBOSOMAL SUBUNIT PROTEIN BL28M"/>
    <property type="match status" value="1"/>
</dbReference>
<accession>A0A813JSS0</accession>
<gene>
    <name evidence="7" type="ORF">PGLA1383_LOCUS49810</name>
    <name evidence="8" type="ORF">PGLA2088_LOCUS23823</name>
</gene>
<evidence type="ECO:0000256" key="4">
    <source>
        <dbReference type="ARBA" id="ARBA00035265"/>
    </source>
</evidence>
<dbReference type="GO" id="GO:1990904">
    <property type="term" value="C:ribonucleoprotein complex"/>
    <property type="evidence" value="ECO:0007669"/>
    <property type="project" value="UniProtKB-KW"/>
</dbReference>
<dbReference type="Proteomes" id="UP000626109">
    <property type="component" value="Unassembled WGS sequence"/>
</dbReference>
<comment type="similarity">
    <text evidence="1">Belongs to the bacterial ribosomal protein bL28 family.</text>
</comment>
<keyword evidence="2" id="KW-0689">Ribosomal protein</keyword>
<evidence type="ECO:0000256" key="5">
    <source>
        <dbReference type="SAM" id="MobiDB-lite"/>
    </source>
</evidence>
<reference evidence="8" key="1">
    <citation type="submission" date="2021-02" db="EMBL/GenBank/DDBJ databases">
        <authorList>
            <person name="Dougan E. K."/>
            <person name="Rhodes N."/>
            <person name="Thang M."/>
            <person name="Chan C."/>
        </authorList>
    </citation>
    <scope>NUCLEOTIDE SEQUENCE</scope>
</reference>
<dbReference type="Pfam" id="PF00830">
    <property type="entry name" value="Ribosomal_L28"/>
    <property type="match status" value="1"/>
</dbReference>
<dbReference type="AlphaFoldDB" id="A0A813JSS0"/>
<feature type="region of interest" description="Disordered" evidence="5">
    <location>
        <begin position="266"/>
        <end position="288"/>
    </location>
</feature>
<evidence type="ECO:0000256" key="2">
    <source>
        <dbReference type="ARBA" id="ARBA00022980"/>
    </source>
</evidence>
<evidence type="ECO:0000313" key="8">
    <source>
        <dbReference type="EMBL" id="CAE8684138.1"/>
    </source>
</evidence>
<proteinExistence type="inferred from homology"/>
<keyword evidence="6" id="KW-0732">Signal</keyword>
<evidence type="ECO:0000313" key="10">
    <source>
        <dbReference type="Proteomes" id="UP000654075"/>
    </source>
</evidence>
<dbReference type="InterPro" id="IPR001383">
    <property type="entry name" value="Ribosomal_bL28_bact-type"/>
</dbReference>
<dbReference type="EMBL" id="CAJNNV010030917">
    <property type="protein sequence ID" value="CAE8634138.1"/>
    <property type="molecule type" value="Genomic_DNA"/>
</dbReference>
<dbReference type="PANTHER" id="PTHR13528">
    <property type="entry name" value="39S RIBOSOMAL PROTEIN L28, MITOCHONDRIAL"/>
    <property type="match status" value="1"/>
</dbReference>
<dbReference type="GO" id="GO:0003735">
    <property type="term" value="F:structural constituent of ribosome"/>
    <property type="evidence" value="ECO:0007669"/>
    <property type="project" value="InterPro"/>
</dbReference>
<organism evidence="8 9">
    <name type="scientific">Polarella glacialis</name>
    <name type="common">Dinoflagellate</name>
    <dbReference type="NCBI Taxonomy" id="89957"/>
    <lineage>
        <taxon>Eukaryota</taxon>
        <taxon>Sar</taxon>
        <taxon>Alveolata</taxon>
        <taxon>Dinophyceae</taxon>
        <taxon>Suessiales</taxon>
        <taxon>Suessiaceae</taxon>
        <taxon>Polarella</taxon>
    </lineage>
</organism>
<comment type="caution">
    <text evidence="8">The sequence shown here is derived from an EMBL/GenBank/DDBJ whole genome shotgun (WGS) entry which is preliminary data.</text>
</comment>
<dbReference type="OrthoDB" id="361870at2759"/>
<dbReference type="InterPro" id="IPR026569">
    <property type="entry name" value="Ribosomal_bL28"/>
</dbReference>
<protein>
    <recommendedName>
        <fullName evidence="4">Large ribosomal subunit protein bL28c</fullName>
    </recommendedName>
</protein>
<name>A0A813JSS0_POLGL</name>
<dbReference type="NCBIfam" id="TIGR00009">
    <property type="entry name" value="L28"/>
    <property type="match status" value="1"/>
</dbReference>
<dbReference type="Proteomes" id="UP000654075">
    <property type="component" value="Unassembled WGS sequence"/>
</dbReference>
<dbReference type="GO" id="GO:0005840">
    <property type="term" value="C:ribosome"/>
    <property type="evidence" value="ECO:0007669"/>
    <property type="project" value="UniProtKB-KW"/>
</dbReference>
<dbReference type="InterPro" id="IPR034704">
    <property type="entry name" value="Ribosomal_bL28/bL31-like_sf"/>
</dbReference>
<dbReference type="InterPro" id="IPR037147">
    <property type="entry name" value="Ribosomal_bL28_sf"/>
</dbReference>
<evidence type="ECO:0000256" key="1">
    <source>
        <dbReference type="ARBA" id="ARBA00008760"/>
    </source>
</evidence>
<feature type="signal peptide" evidence="6">
    <location>
        <begin position="1"/>
        <end position="20"/>
    </location>
</feature>
<evidence type="ECO:0000313" key="7">
    <source>
        <dbReference type="EMBL" id="CAE8634138.1"/>
    </source>
</evidence>
<dbReference type="HAMAP" id="MF_00373">
    <property type="entry name" value="Ribosomal_bL28"/>
    <property type="match status" value="1"/>
</dbReference>
<dbReference type="EMBL" id="CAJNNW010026278">
    <property type="protein sequence ID" value="CAE8684138.1"/>
    <property type="molecule type" value="Genomic_DNA"/>
</dbReference>
<feature type="chain" id="PRO_5036222191" description="Large ribosomal subunit protein bL28c" evidence="6">
    <location>
        <begin position="21"/>
        <end position="300"/>
    </location>
</feature>
<keyword evidence="3" id="KW-0687">Ribonucleoprotein</keyword>
<dbReference type="SUPFAM" id="SSF143800">
    <property type="entry name" value="L28p-like"/>
    <property type="match status" value="1"/>
</dbReference>
<dbReference type="GO" id="GO:0006412">
    <property type="term" value="P:translation"/>
    <property type="evidence" value="ECO:0007669"/>
    <property type="project" value="InterPro"/>
</dbReference>